<protein>
    <submittedName>
        <fullName evidence="1">Uncharacterized protein</fullName>
    </submittedName>
</protein>
<proteinExistence type="predicted"/>
<evidence type="ECO:0000313" key="1">
    <source>
        <dbReference type="EMBL" id="CAG9611476.1"/>
    </source>
</evidence>
<name>A0ABN7ZXG7_9BACI</name>
<organism evidence="1 2">
    <name type="scientific">Bacillus rhizoplanae</name>
    <dbReference type="NCBI Taxonomy" id="2880966"/>
    <lineage>
        <taxon>Bacteria</taxon>
        <taxon>Bacillati</taxon>
        <taxon>Bacillota</taxon>
        <taxon>Bacilli</taxon>
        <taxon>Bacillales</taxon>
        <taxon>Bacillaceae</taxon>
        <taxon>Bacillus</taxon>
    </lineage>
</organism>
<dbReference type="Proteomes" id="UP000789423">
    <property type="component" value="Unassembled WGS sequence"/>
</dbReference>
<dbReference type="EMBL" id="CAKJTI010000002">
    <property type="protein sequence ID" value="CAG9611476.1"/>
    <property type="molecule type" value="Genomic_DNA"/>
</dbReference>
<accession>A0ABN7ZXG7</accession>
<gene>
    <name evidence="1" type="ORF">BACCIP111899_00646</name>
</gene>
<reference evidence="1 2" key="1">
    <citation type="submission" date="2021-10" db="EMBL/GenBank/DDBJ databases">
        <authorList>
            <person name="Criscuolo A."/>
        </authorList>
    </citation>
    <scope>NUCLEOTIDE SEQUENCE [LARGE SCALE GENOMIC DNA]</scope>
    <source>
        <strain evidence="2">CIP 111899</strain>
    </source>
</reference>
<sequence length="46" mass="5433">MFKKEDKESRVVRGTEAARTRSVAGLHEYRSGDVTKKYDSYLYRTF</sequence>
<keyword evidence="2" id="KW-1185">Reference proteome</keyword>
<comment type="caution">
    <text evidence="1">The sequence shown here is derived from an EMBL/GenBank/DDBJ whole genome shotgun (WGS) entry which is preliminary data.</text>
</comment>
<evidence type="ECO:0000313" key="2">
    <source>
        <dbReference type="Proteomes" id="UP000789423"/>
    </source>
</evidence>